<gene>
    <name evidence="2" type="ORF">DILT_LOCUS16038</name>
</gene>
<dbReference type="Proteomes" id="UP000281553">
    <property type="component" value="Unassembled WGS sequence"/>
</dbReference>
<protein>
    <submittedName>
        <fullName evidence="2">Uncharacterized protein</fullName>
    </submittedName>
</protein>
<reference evidence="2 3" key="1">
    <citation type="submission" date="2018-11" db="EMBL/GenBank/DDBJ databases">
        <authorList>
            <consortium name="Pathogen Informatics"/>
        </authorList>
    </citation>
    <scope>NUCLEOTIDE SEQUENCE [LARGE SCALE GENOMIC DNA]</scope>
</reference>
<organism evidence="2 3">
    <name type="scientific">Dibothriocephalus latus</name>
    <name type="common">Fish tapeworm</name>
    <name type="synonym">Diphyllobothrium latum</name>
    <dbReference type="NCBI Taxonomy" id="60516"/>
    <lineage>
        <taxon>Eukaryota</taxon>
        <taxon>Metazoa</taxon>
        <taxon>Spiralia</taxon>
        <taxon>Lophotrochozoa</taxon>
        <taxon>Platyhelminthes</taxon>
        <taxon>Cestoda</taxon>
        <taxon>Eucestoda</taxon>
        <taxon>Diphyllobothriidea</taxon>
        <taxon>Diphyllobothriidae</taxon>
        <taxon>Dibothriocephalus</taxon>
    </lineage>
</organism>
<keyword evidence="3" id="KW-1185">Reference proteome</keyword>
<accession>A0A3P7NDS1</accession>
<feature type="region of interest" description="Disordered" evidence="1">
    <location>
        <begin position="1"/>
        <end position="35"/>
    </location>
</feature>
<feature type="compositionally biased region" description="Basic residues" evidence="1">
    <location>
        <begin position="1"/>
        <end position="19"/>
    </location>
</feature>
<proteinExistence type="predicted"/>
<sequence>MRRKSKRRSRRRKRRRPTTRSRSPLPNQSPLPVCHHRTMMPNRTSWWLSPSVSTLSALISSPPRPPPLLLLLSATWNSPSSCPHPT</sequence>
<evidence type="ECO:0000256" key="1">
    <source>
        <dbReference type="SAM" id="MobiDB-lite"/>
    </source>
</evidence>
<evidence type="ECO:0000313" key="2">
    <source>
        <dbReference type="EMBL" id="VDN32707.1"/>
    </source>
</evidence>
<evidence type="ECO:0000313" key="3">
    <source>
        <dbReference type="Proteomes" id="UP000281553"/>
    </source>
</evidence>
<dbReference type="AlphaFoldDB" id="A0A3P7NDS1"/>
<name>A0A3P7NDS1_DIBLA</name>
<feature type="non-terminal residue" evidence="2">
    <location>
        <position position="86"/>
    </location>
</feature>
<dbReference type="EMBL" id="UYRU01082576">
    <property type="protein sequence ID" value="VDN32707.1"/>
    <property type="molecule type" value="Genomic_DNA"/>
</dbReference>